<dbReference type="InterPro" id="IPR052349">
    <property type="entry name" value="Metallo-hydrolase_Enzymes"/>
</dbReference>
<dbReference type="AlphaFoldDB" id="A0A6J6NEW4"/>
<reference evidence="2" key="1">
    <citation type="submission" date="2020-05" db="EMBL/GenBank/DDBJ databases">
        <authorList>
            <person name="Chiriac C."/>
            <person name="Salcher M."/>
            <person name="Ghai R."/>
            <person name="Kavagutti S V."/>
        </authorList>
    </citation>
    <scope>NUCLEOTIDE SEQUENCE</scope>
</reference>
<proteinExistence type="predicted"/>
<sequence>MRADSSDLEHLADVVMRDSVKHQLNASHCVALSTRPESDIDRIASKVAAAGITITALPQTNLFLQQRGISTEPARAITPVQRLRHNGVVVAAGADNLQDPFNLVGRGDPLEIASLLMVSTHVTALQATQMITSDAHLAVHGEASSLSINQPANFVATPAANIRESIAMGPPDRIVVYGGVVLDNQIRNRK</sequence>
<organism evidence="2">
    <name type="scientific">freshwater metagenome</name>
    <dbReference type="NCBI Taxonomy" id="449393"/>
    <lineage>
        <taxon>unclassified sequences</taxon>
        <taxon>metagenomes</taxon>
        <taxon>ecological metagenomes</taxon>
    </lineage>
</organism>
<dbReference type="Pfam" id="PF07969">
    <property type="entry name" value="Amidohydro_3"/>
    <property type="match status" value="1"/>
</dbReference>
<dbReference type="InterPro" id="IPR013108">
    <property type="entry name" value="Amidohydro_3"/>
</dbReference>
<dbReference type="PANTHER" id="PTHR32027:SF9">
    <property type="entry name" value="BLL3847 PROTEIN"/>
    <property type="match status" value="1"/>
</dbReference>
<dbReference type="InterPro" id="IPR032466">
    <property type="entry name" value="Metal_Hydrolase"/>
</dbReference>
<name>A0A6J6NEW4_9ZZZZ</name>
<evidence type="ECO:0000259" key="1">
    <source>
        <dbReference type="Pfam" id="PF07969"/>
    </source>
</evidence>
<protein>
    <submittedName>
        <fullName evidence="2">Unannotated protein</fullName>
    </submittedName>
</protein>
<feature type="domain" description="Amidohydrolase 3" evidence="1">
    <location>
        <begin position="20"/>
        <end position="178"/>
    </location>
</feature>
<dbReference type="GO" id="GO:0016814">
    <property type="term" value="F:hydrolase activity, acting on carbon-nitrogen (but not peptide) bonds, in cyclic amidines"/>
    <property type="evidence" value="ECO:0007669"/>
    <property type="project" value="TreeGrafter"/>
</dbReference>
<evidence type="ECO:0000313" key="2">
    <source>
        <dbReference type="EMBL" id="CAB4685161.1"/>
    </source>
</evidence>
<dbReference type="PANTHER" id="PTHR32027">
    <property type="entry name" value="CYTOSINE DEAMINASE"/>
    <property type="match status" value="1"/>
</dbReference>
<dbReference type="SUPFAM" id="SSF51556">
    <property type="entry name" value="Metallo-dependent hydrolases"/>
    <property type="match status" value="1"/>
</dbReference>
<dbReference type="Gene3D" id="3.20.20.140">
    <property type="entry name" value="Metal-dependent hydrolases"/>
    <property type="match status" value="1"/>
</dbReference>
<gene>
    <name evidence="2" type="ORF">UFOPK2334_01416</name>
</gene>
<accession>A0A6J6NEW4</accession>
<dbReference type="EMBL" id="CAEZXA010000166">
    <property type="protein sequence ID" value="CAB4685161.1"/>
    <property type="molecule type" value="Genomic_DNA"/>
</dbReference>